<dbReference type="Gene3D" id="2.60.40.640">
    <property type="match status" value="2"/>
</dbReference>
<sequence length="469" mass="51117">MKTPKLYIHLDQRIPSFFPGQTIVGQVVLNNDKPKELKNITITFEGTASVHWTENVKETVGTGKSKRTTSKTIHLTSKENYFNASILLFGGDGKRNSITLPTGTITYPFQFTLPVNLPSSFTGRHGMVHYLMEARVKRSKLKTDLTSVVPFTVNGILDLNFEPGVAQSVCYEKQKNICCLCCKSGPVGYKIALQRTGFVPGEYVSFNAEFLNYSRRKIKGVTVTLIQISNFYAQGRTRSERKNICSATCPELAPGDSDFWGGDILRLPALPPTRLASCRIIDVQYIVKFEMDLSGLTMNMVVEIPITIGTIPFRNTFNFFMPTSEGPLSSPAATLPIAPLPSTFNQLSVDQLPGYSGNMKNQTVSVPSPAAAGGSQVLSVPSAPVFDMYPDLPPPTYAEAVQNEKFEYNLDEGGNNNGGNTNLGFSGNNGPLDDQANVAGTSSPLASAPHPPGYDYVPNYITYGFSKGK</sequence>
<comment type="caution">
    <text evidence="4">The sequence shown here is derived from an EMBL/GenBank/DDBJ whole genome shotgun (WGS) entry which is preliminary data.</text>
</comment>
<feature type="region of interest" description="Disordered" evidence="2">
    <location>
        <begin position="410"/>
        <end position="451"/>
    </location>
</feature>
<dbReference type="PANTHER" id="PTHR11188">
    <property type="entry name" value="ARRESTIN DOMAIN CONTAINING PROTEIN"/>
    <property type="match status" value="1"/>
</dbReference>
<dbReference type="Pfam" id="PF00339">
    <property type="entry name" value="Arrestin_N"/>
    <property type="match status" value="1"/>
</dbReference>
<gene>
    <name evidence="4" type="ORF">Fcan01_09860</name>
</gene>
<dbReference type="InterPro" id="IPR011021">
    <property type="entry name" value="Arrestin-like_N"/>
</dbReference>
<feature type="domain" description="Arrestin C-terminal-like" evidence="3">
    <location>
        <begin position="4"/>
        <end position="159"/>
    </location>
</feature>
<dbReference type="InterPro" id="IPR050357">
    <property type="entry name" value="Arrestin_domain-protein"/>
</dbReference>
<name>A0A226EF12_FOLCA</name>
<dbReference type="SMART" id="SM01017">
    <property type="entry name" value="Arrestin_C"/>
    <property type="match status" value="2"/>
</dbReference>
<comment type="similarity">
    <text evidence="1">Belongs to the arrestin family.</text>
</comment>
<proteinExistence type="inferred from homology"/>
<feature type="compositionally biased region" description="Low complexity" evidence="2">
    <location>
        <begin position="418"/>
        <end position="430"/>
    </location>
</feature>
<dbReference type="Proteomes" id="UP000198287">
    <property type="component" value="Unassembled WGS sequence"/>
</dbReference>
<evidence type="ECO:0000256" key="1">
    <source>
        <dbReference type="ARBA" id="ARBA00005298"/>
    </source>
</evidence>
<accession>A0A226EF12</accession>
<dbReference type="PANTHER" id="PTHR11188:SF176">
    <property type="entry name" value="ARRESTIN DOMAIN-CONTAINING PROTEIN 1"/>
    <property type="match status" value="1"/>
</dbReference>
<feature type="domain" description="Arrestin C-terminal-like" evidence="3">
    <location>
        <begin position="183"/>
        <end position="313"/>
    </location>
</feature>
<dbReference type="InterPro" id="IPR014756">
    <property type="entry name" value="Ig_E-set"/>
</dbReference>
<evidence type="ECO:0000259" key="3">
    <source>
        <dbReference type="SMART" id="SM01017"/>
    </source>
</evidence>
<evidence type="ECO:0000313" key="5">
    <source>
        <dbReference type="Proteomes" id="UP000198287"/>
    </source>
</evidence>
<organism evidence="4 5">
    <name type="scientific">Folsomia candida</name>
    <name type="common">Springtail</name>
    <dbReference type="NCBI Taxonomy" id="158441"/>
    <lineage>
        <taxon>Eukaryota</taxon>
        <taxon>Metazoa</taxon>
        <taxon>Ecdysozoa</taxon>
        <taxon>Arthropoda</taxon>
        <taxon>Hexapoda</taxon>
        <taxon>Collembola</taxon>
        <taxon>Entomobryomorpha</taxon>
        <taxon>Isotomoidea</taxon>
        <taxon>Isotomidae</taxon>
        <taxon>Proisotominae</taxon>
        <taxon>Folsomia</taxon>
    </lineage>
</organism>
<protein>
    <submittedName>
        <fullName evidence="4">Arrestin domain-containing protein 3</fullName>
    </submittedName>
</protein>
<evidence type="ECO:0000256" key="2">
    <source>
        <dbReference type="SAM" id="MobiDB-lite"/>
    </source>
</evidence>
<dbReference type="GO" id="GO:0015031">
    <property type="term" value="P:protein transport"/>
    <property type="evidence" value="ECO:0007669"/>
    <property type="project" value="TreeGrafter"/>
</dbReference>
<keyword evidence="5" id="KW-1185">Reference proteome</keyword>
<dbReference type="OrthoDB" id="2333384at2759"/>
<evidence type="ECO:0000313" key="4">
    <source>
        <dbReference type="EMBL" id="OXA55667.1"/>
    </source>
</evidence>
<reference evidence="4 5" key="1">
    <citation type="submission" date="2015-12" db="EMBL/GenBank/DDBJ databases">
        <title>The genome of Folsomia candida.</title>
        <authorList>
            <person name="Faddeeva A."/>
            <person name="Derks M.F."/>
            <person name="Anvar Y."/>
            <person name="Smit S."/>
            <person name="Van Straalen N."/>
            <person name="Roelofs D."/>
        </authorList>
    </citation>
    <scope>NUCLEOTIDE SEQUENCE [LARGE SCALE GENOMIC DNA]</scope>
    <source>
        <strain evidence="4 5">VU population</strain>
        <tissue evidence="4">Whole body</tissue>
    </source>
</reference>
<dbReference type="EMBL" id="LNIX01000004">
    <property type="protein sequence ID" value="OXA55667.1"/>
    <property type="molecule type" value="Genomic_DNA"/>
</dbReference>
<dbReference type="OMA" id="THWTETE"/>
<dbReference type="GO" id="GO:0005737">
    <property type="term" value="C:cytoplasm"/>
    <property type="evidence" value="ECO:0007669"/>
    <property type="project" value="TreeGrafter"/>
</dbReference>
<dbReference type="Pfam" id="PF02752">
    <property type="entry name" value="Arrestin_C"/>
    <property type="match status" value="1"/>
</dbReference>
<dbReference type="AlphaFoldDB" id="A0A226EF12"/>
<dbReference type="SUPFAM" id="SSF81296">
    <property type="entry name" value="E set domains"/>
    <property type="match status" value="2"/>
</dbReference>
<dbReference type="InterPro" id="IPR014752">
    <property type="entry name" value="Arrestin-like_C"/>
</dbReference>
<dbReference type="InterPro" id="IPR011022">
    <property type="entry name" value="Arrestin_C-like"/>
</dbReference>